<protein>
    <recommendedName>
        <fullName evidence="4">dolichyl-P-Glc:Glc1Man9GlcNAc2-PP-dolichol alpha-1,3-glucosyltransferase</fullName>
        <ecNumber evidence="4">2.4.1.265</ecNumber>
    </recommendedName>
</protein>
<accession>A0A0F7V8X1</accession>
<evidence type="ECO:0000256" key="7">
    <source>
        <dbReference type="ARBA" id="ARBA00022692"/>
    </source>
</evidence>
<feature type="transmembrane region" description="Helical" evidence="12">
    <location>
        <begin position="362"/>
        <end position="381"/>
    </location>
</feature>
<name>A0A0F7V8X1_TOXGV</name>
<comment type="similarity">
    <text evidence="3">Belongs to the ALG6/ALG8 glucosyltransferase family.</text>
</comment>
<evidence type="ECO:0000256" key="9">
    <source>
        <dbReference type="ARBA" id="ARBA00022989"/>
    </source>
</evidence>
<feature type="transmembrane region" description="Helical" evidence="12">
    <location>
        <begin position="452"/>
        <end position="473"/>
    </location>
</feature>
<evidence type="ECO:0000256" key="6">
    <source>
        <dbReference type="ARBA" id="ARBA00022679"/>
    </source>
</evidence>
<reference evidence="13" key="1">
    <citation type="journal article" date="2015" name="PLoS ONE">
        <title>Comprehensive Evaluation of Toxoplasma gondii VEG and Neospora caninum LIV Genomes with Tachyzoite Stage Transcriptome and Proteome Defines Novel Transcript Features.</title>
        <authorList>
            <person name="Ramaprasad A."/>
            <person name="Mourier T."/>
            <person name="Naeem R."/>
            <person name="Malas T.B."/>
            <person name="Moussa E."/>
            <person name="Panigrahi A."/>
            <person name="Vermont S.J."/>
            <person name="Otto T.D."/>
            <person name="Wastling J."/>
            <person name="Pain A."/>
        </authorList>
    </citation>
    <scope>NUCLEOTIDE SEQUENCE</scope>
    <source>
        <strain evidence="13">VEG</strain>
    </source>
</reference>
<evidence type="ECO:0000313" key="13">
    <source>
        <dbReference type="EMBL" id="CEL77689.1"/>
    </source>
</evidence>
<dbReference type="GO" id="GO:0005789">
    <property type="term" value="C:endoplasmic reticulum membrane"/>
    <property type="evidence" value="ECO:0007669"/>
    <property type="project" value="UniProtKB-SubCell"/>
</dbReference>
<keyword evidence="8" id="KW-0256">Endoplasmic reticulum</keyword>
<keyword evidence="10 12" id="KW-0472">Membrane</keyword>
<evidence type="ECO:0000256" key="4">
    <source>
        <dbReference type="ARBA" id="ARBA00011938"/>
    </source>
</evidence>
<feature type="transmembrane region" description="Helical" evidence="12">
    <location>
        <begin position="523"/>
        <end position="542"/>
    </location>
</feature>
<evidence type="ECO:0000256" key="10">
    <source>
        <dbReference type="ARBA" id="ARBA00023136"/>
    </source>
</evidence>
<feature type="compositionally biased region" description="Polar residues" evidence="11">
    <location>
        <begin position="821"/>
        <end position="832"/>
    </location>
</feature>
<dbReference type="GO" id="GO:0006487">
    <property type="term" value="P:protein N-linked glycosylation"/>
    <property type="evidence" value="ECO:0007669"/>
    <property type="project" value="TreeGrafter"/>
</dbReference>
<feature type="transmembrane region" description="Helical" evidence="12">
    <location>
        <begin position="548"/>
        <end position="570"/>
    </location>
</feature>
<feature type="transmembrane region" description="Helical" evidence="12">
    <location>
        <begin position="278"/>
        <end position="303"/>
    </location>
</feature>
<sequence>MKKKRSEVASPAVEDGDAHACLTTKAAGLFPGEIGTPTKRPTFSDKNGACAAWPWIVAAAALIRLLLIPAYRSTDFEVHRNWLAITASQPLSTWYKKESSPSKWTLDYPPLFAFFEFLLSLAARFVDPAMLQVENENYASPACVWFQRLTVILTELVLVLGVIRMCQVAETLQLQRERRARGSRSSEEARRGEDSEEARRGGDSGEARRGEDSEDERKYREGDGGGWSSVALLLVLFNAGLLIVDHIHFQYNGFLLGVLLLSIADVQTGRFYRGSVLFTCALLLKHIFLYVAPVYVVFLLSWLRPRELDPGSEETESPSEGRKKEGRRDCRSVSRRPFHRLNQRAGPAVTRSSGLSLWTRRVLRLGFLLVAFVLAVLAPFIATGQMKAMSGRLFPFGRGLLHTQWAACLWALYAATDRVLLLAGRLLGWRFSTPLAEAAPATVTSFHVLPNISPLTAGFVTILLYTPLLVSIWKFPSRKLFPVYVALGASVCFATGWHVHEKAILVVSVPLSVAAWTLQDSILLVSSFLVNFLGNLAILPLLPRPHETLLKLTLFLFCTLLEGLCVFLAIDDKKRKRRGRGVCSVQTSPAPSLSPSCPYQQEPQDFLMSSSSSESCYSSSPYCSPSSPRSCGSFPAFLESLEAQCVDALSPGLRPASVRKFLRFYLLFLVLSLSAVCLLYTLQSDFVPNLLLLKLYKAETSRVAAQAAETPAPTAVSALSPAEDVSPLSLSPSAVALGSSAVHGNAALRSVEEVPLSGPTLASLRALSLLLHFHSTTKEEEQKQRRYARSLLAAVVGSPAIFPSSSHGEVKNNAARDAKQQTEQGRQNSQETGEAEESIEEQFWNAETKPALHSILRQWHLDIPFPYRVMFATHALAARFEFLPLLLLVCSSAIGLLHLFVALHVYLLSTLVRF</sequence>
<evidence type="ECO:0000256" key="11">
    <source>
        <dbReference type="SAM" id="MobiDB-lite"/>
    </source>
</evidence>
<dbReference type="Pfam" id="PF03155">
    <property type="entry name" value="Alg6_Alg8"/>
    <property type="match status" value="2"/>
</dbReference>
<evidence type="ECO:0000256" key="2">
    <source>
        <dbReference type="ARBA" id="ARBA00004922"/>
    </source>
</evidence>
<keyword evidence="7 12" id="KW-0812">Transmembrane</keyword>
<feature type="region of interest" description="Disordered" evidence="11">
    <location>
        <begin position="179"/>
        <end position="223"/>
    </location>
</feature>
<gene>
    <name evidence="13" type="ORF">BN1205_099830</name>
</gene>
<feature type="transmembrane region" description="Helical" evidence="12">
    <location>
        <begin position="52"/>
        <end position="71"/>
    </location>
</feature>
<feature type="compositionally biased region" description="Basic and acidic residues" evidence="11">
    <location>
        <begin position="319"/>
        <end position="332"/>
    </location>
</feature>
<organism evidence="13">
    <name type="scientific">Toxoplasma gondii (strain ATCC 50861 / VEG)</name>
    <dbReference type="NCBI Taxonomy" id="432359"/>
    <lineage>
        <taxon>Eukaryota</taxon>
        <taxon>Sar</taxon>
        <taxon>Alveolata</taxon>
        <taxon>Apicomplexa</taxon>
        <taxon>Conoidasida</taxon>
        <taxon>Coccidia</taxon>
        <taxon>Eucoccidiorida</taxon>
        <taxon>Eimeriorina</taxon>
        <taxon>Sarcocystidae</taxon>
        <taxon>Toxoplasma</taxon>
    </lineage>
</organism>
<feature type="region of interest" description="Disordered" evidence="11">
    <location>
        <begin position="308"/>
        <end position="332"/>
    </location>
</feature>
<dbReference type="InterPro" id="IPR004856">
    <property type="entry name" value="Glyco_trans_ALG6/ALG8"/>
</dbReference>
<feature type="compositionally biased region" description="Basic and acidic residues" evidence="11">
    <location>
        <begin position="808"/>
        <end position="820"/>
    </location>
</feature>
<feature type="transmembrane region" description="Helical" evidence="12">
    <location>
        <begin position="882"/>
        <end position="908"/>
    </location>
</feature>
<comment type="subcellular location">
    <subcellularLocation>
        <location evidence="1">Endoplasmic reticulum membrane</location>
        <topology evidence="1">Multi-pass membrane protein</topology>
    </subcellularLocation>
</comment>
<dbReference type="EC" id="2.4.1.265" evidence="4"/>
<evidence type="ECO:0000256" key="5">
    <source>
        <dbReference type="ARBA" id="ARBA00022676"/>
    </source>
</evidence>
<dbReference type="GO" id="GO:0042283">
    <property type="term" value="F:dolichyl pyrophosphate Glc1Man9GlcNAc2 alpha-1,3-glucosyltransferase activity"/>
    <property type="evidence" value="ECO:0007669"/>
    <property type="project" value="UniProtKB-EC"/>
</dbReference>
<feature type="compositionally biased region" description="Basic and acidic residues" evidence="11">
    <location>
        <begin position="184"/>
        <end position="223"/>
    </location>
</feature>
<feature type="transmembrane region" description="Helical" evidence="12">
    <location>
        <begin position="225"/>
        <end position="243"/>
    </location>
</feature>
<dbReference type="PANTHER" id="PTHR12413">
    <property type="entry name" value="DOLICHYL GLYCOSYLTRANSFERASE"/>
    <property type="match status" value="1"/>
</dbReference>
<dbReference type="UniPathway" id="UPA00378"/>
<evidence type="ECO:0000256" key="3">
    <source>
        <dbReference type="ARBA" id="ARBA00008715"/>
    </source>
</evidence>
<feature type="transmembrane region" description="Helical" evidence="12">
    <location>
        <begin position="393"/>
        <end position="413"/>
    </location>
</feature>
<feature type="transmembrane region" description="Helical" evidence="12">
    <location>
        <begin position="480"/>
        <end position="497"/>
    </location>
</feature>
<dbReference type="PANTHER" id="PTHR12413:SF2">
    <property type="entry name" value="DOLICHYL PYROPHOSPHATE GLC1MAN9GLCNAC2 ALPHA-1,3-GLUCOSYLTRANSFERASE-RELATED"/>
    <property type="match status" value="1"/>
</dbReference>
<proteinExistence type="inferred from homology"/>
<feature type="transmembrane region" description="Helical" evidence="12">
    <location>
        <begin position="664"/>
        <end position="682"/>
    </location>
</feature>
<dbReference type="EMBL" id="LN714501">
    <property type="protein sequence ID" value="CEL77689.1"/>
    <property type="molecule type" value="Genomic_DNA"/>
</dbReference>
<evidence type="ECO:0000256" key="8">
    <source>
        <dbReference type="ARBA" id="ARBA00022824"/>
    </source>
</evidence>
<dbReference type="AlphaFoldDB" id="A0A0F7V8X1"/>
<feature type="region of interest" description="Disordered" evidence="11">
    <location>
        <begin position="803"/>
        <end position="840"/>
    </location>
</feature>
<keyword evidence="5" id="KW-0328">Glycosyltransferase</keyword>
<feature type="transmembrane region" description="Helical" evidence="12">
    <location>
        <begin position="145"/>
        <end position="166"/>
    </location>
</feature>
<keyword evidence="6 13" id="KW-0808">Transferase</keyword>
<evidence type="ECO:0000256" key="12">
    <source>
        <dbReference type="SAM" id="Phobius"/>
    </source>
</evidence>
<comment type="pathway">
    <text evidence="2">Protein modification; protein glycosylation.</text>
</comment>
<keyword evidence="9 12" id="KW-1133">Transmembrane helix</keyword>
<evidence type="ECO:0000256" key="1">
    <source>
        <dbReference type="ARBA" id="ARBA00004477"/>
    </source>
</evidence>